<name>A0A0H5SKK3_HERHM</name>
<accession>A0A0H5SKK3</accession>
<dbReference type="OrthoDB" id="2078938at2"/>
<reference evidence="2 3" key="1">
    <citation type="submission" date="2015-06" db="EMBL/GenBank/DDBJ databases">
        <authorList>
            <person name="Wibberg Daniel"/>
        </authorList>
    </citation>
    <scope>NUCLEOTIDE SEQUENCE [LARGE SCALE GENOMIC DNA]</scope>
    <source>
        <strain evidence="2 3">T3/55T</strain>
    </source>
</reference>
<dbReference type="AlphaFoldDB" id="A0A0H5SKK3"/>
<feature type="transmembrane region" description="Helical" evidence="1">
    <location>
        <begin position="21"/>
        <end position="44"/>
    </location>
</feature>
<keyword evidence="1" id="KW-0812">Transmembrane</keyword>
<dbReference type="Proteomes" id="UP000236497">
    <property type="component" value="Unassembled WGS sequence"/>
</dbReference>
<gene>
    <name evidence="2" type="ORF">HHT355_2128</name>
</gene>
<evidence type="ECO:0000313" key="3">
    <source>
        <dbReference type="Proteomes" id="UP000236497"/>
    </source>
</evidence>
<dbReference type="EMBL" id="CVTD020000024">
    <property type="protein sequence ID" value="CRZ35326.1"/>
    <property type="molecule type" value="Genomic_DNA"/>
</dbReference>
<keyword evidence="1" id="KW-0472">Membrane</keyword>
<sequence length="383" mass="44570">MKNKSEFYHNNKLIYKKSKKRMMAFLIIGTTLIWIILLLLKIFIWGLNFSDLLDDITANILGILPPLLIFNFAYEKLTQDISAIEMSEQITETLMSDPETIALFTKEQRQGFINSTIASLVDQRACAMVQGCLEPYLNTDNSFNIRTYFDYNIQLLHDIPQNNIFNPADYFFLSETLQYNICYINSKTDEDLPNEFCAGFFFDIENLDYALRTGKGKSCCDDHIPFIFREQLKIKREDLDKIINLPENELNDFIKSFVKLKIKIDNEPAEIRKIIVDQTCIKVLFYSNHMAKKNGHSVRILFHMAQLWNSEFQVALSVPTYSPKIQLSYQPDKMAVEMYSFFSDSIESSVGNAFEKDHGMYNVIVNNKWIYPMSGMVFTIKKI</sequence>
<evidence type="ECO:0000313" key="2">
    <source>
        <dbReference type="EMBL" id="CRZ35326.1"/>
    </source>
</evidence>
<proteinExistence type="predicted"/>
<protein>
    <submittedName>
        <fullName evidence="2">Putative membrane protein</fullName>
    </submittedName>
</protein>
<keyword evidence="1" id="KW-1133">Transmembrane helix</keyword>
<feature type="transmembrane region" description="Helical" evidence="1">
    <location>
        <begin position="56"/>
        <end position="74"/>
    </location>
</feature>
<organism evidence="2 3">
    <name type="scientific">Herbinix hemicellulosilytica</name>
    <dbReference type="NCBI Taxonomy" id="1564487"/>
    <lineage>
        <taxon>Bacteria</taxon>
        <taxon>Bacillati</taxon>
        <taxon>Bacillota</taxon>
        <taxon>Clostridia</taxon>
        <taxon>Lachnospirales</taxon>
        <taxon>Lachnospiraceae</taxon>
        <taxon>Herbinix</taxon>
    </lineage>
</organism>
<evidence type="ECO:0000256" key="1">
    <source>
        <dbReference type="SAM" id="Phobius"/>
    </source>
</evidence>
<keyword evidence="3" id="KW-1185">Reference proteome</keyword>
<dbReference type="RefSeq" id="WP_103203415.1">
    <property type="nucleotide sequence ID" value="NZ_CVTD020000024.1"/>
</dbReference>